<evidence type="ECO:0000256" key="1">
    <source>
        <dbReference type="SAM" id="MobiDB-lite"/>
    </source>
</evidence>
<sequence length="80" mass="8740">MRTGAGWRTGYEAVGRGQAPTSRMYLAKALRNWASTRHRSDHEREKPSDGRSGCAARAIGKFHGGGIVRDGNGRAKKENN</sequence>
<reference evidence="2 3" key="1">
    <citation type="submission" date="2023-08" db="EMBL/GenBank/DDBJ databases">
        <title>A Necator americanus chromosomal reference genome.</title>
        <authorList>
            <person name="Ilik V."/>
            <person name="Petrzelkova K.J."/>
            <person name="Pardy F."/>
            <person name="Fuh T."/>
            <person name="Niatou-Singa F.S."/>
            <person name="Gouil Q."/>
            <person name="Baker L."/>
            <person name="Ritchie M.E."/>
            <person name="Jex A.R."/>
            <person name="Gazzola D."/>
            <person name="Li H."/>
            <person name="Toshio Fujiwara R."/>
            <person name="Zhan B."/>
            <person name="Aroian R.V."/>
            <person name="Pafco B."/>
            <person name="Schwarz E.M."/>
        </authorList>
    </citation>
    <scope>NUCLEOTIDE SEQUENCE [LARGE SCALE GENOMIC DNA]</scope>
    <source>
        <strain evidence="2 3">Aroian</strain>
        <tissue evidence="2">Whole animal</tissue>
    </source>
</reference>
<feature type="compositionally biased region" description="Basic and acidic residues" evidence="1">
    <location>
        <begin position="38"/>
        <end position="49"/>
    </location>
</feature>
<protein>
    <submittedName>
        <fullName evidence="2">Uncharacterized protein</fullName>
    </submittedName>
</protein>
<evidence type="ECO:0000313" key="2">
    <source>
        <dbReference type="EMBL" id="KAK6748647.1"/>
    </source>
</evidence>
<comment type="caution">
    <text evidence="2">The sequence shown here is derived from an EMBL/GenBank/DDBJ whole genome shotgun (WGS) entry which is preliminary data.</text>
</comment>
<feature type="compositionally biased region" description="Basic and acidic residues" evidence="1">
    <location>
        <begin position="71"/>
        <end position="80"/>
    </location>
</feature>
<name>A0ABR1DE67_NECAM</name>
<gene>
    <name evidence="2" type="primary">Necator_chrIV.g14625</name>
    <name evidence="2" type="ORF">RB195_001330</name>
</gene>
<organism evidence="2 3">
    <name type="scientific">Necator americanus</name>
    <name type="common">Human hookworm</name>
    <dbReference type="NCBI Taxonomy" id="51031"/>
    <lineage>
        <taxon>Eukaryota</taxon>
        <taxon>Metazoa</taxon>
        <taxon>Ecdysozoa</taxon>
        <taxon>Nematoda</taxon>
        <taxon>Chromadorea</taxon>
        <taxon>Rhabditida</taxon>
        <taxon>Rhabditina</taxon>
        <taxon>Rhabditomorpha</taxon>
        <taxon>Strongyloidea</taxon>
        <taxon>Ancylostomatidae</taxon>
        <taxon>Bunostominae</taxon>
        <taxon>Necator</taxon>
    </lineage>
</organism>
<proteinExistence type="predicted"/>
<accession>A0ABR1DE67</accession>
<dbReference type="Proteomes" id="UP001303046">
    <property type="component" value="Unassembled WGS sequence"/>
</dbReference>
<feature type="region of interest" description="Disordered" evidence="1">
    <location>
        <begin position="34"/>
        <end position="80"/>
    </location>
</feature>
<evidence type="ECO:0000313" key="3">
    <source>
        <dbReference type="Proteomes" id="UP001303046"/>
    </source>
</evidence>
<keyword evidence="3" id="KW-1185">Reference proteome</keyword>
<dbReference type="EMBL" id="JAVFWL010000004">
    <property type="protein sequence ID" value="KAK6748647.1"/>
    <property type="molecule type" value="Genomic_DNA"/>
</dbReference>